<dbReference type="NCBIfam" id="TIGR02385">
    <property type="entry name" value="RelE_StbE"/>
    <property type="match status" value="1"/>
</dbReference>
<protein>
    <submittedName>
        <fullName evidence="3">Addiction module toxin RelE</fullName>
    </submittedName>
</protein>
<proteinExistence type="inferred from homology"/>
<dbReference type="InterPro" id="IPR035093">
    <property type="entry name" value="RelE/ParE_toxin_dom_sf"/>
</dbReference>
<dbReference type="Gene3D" id="3.30.2310.20">
    <property type="entry name" value="RelE-like"/>
    <property type="match status" value="1"/>
</dbReference>
<dbReference type="RefSeq" id="WP_077423093.1">
    <property type="nucleotide sequence ID" value="NZ_MLHQ01000008.1"/>
</dbReference>
<dbReference type="SUPFAM" id="SSF143011">
    <property type="entry name" value="RelE-like"/>
    <property type="match status" value="1"/>
</dbReference>
<dbReference type="Proteomes" id="UP000188602">
    <property type="component" value="Unassembled WGS sequence"/>
</dbReference>
<name>A0A1V3JTE2_9PAST</name>
<dbReference type="AlphaFoldDB" id="A0A1V3JTE2"/>
<evidence type="ECO:0000313" key="3">
    <source>
        <dbReference type="EMBL" id="OOF59711.1"/>
    </source>
</evidence>
<evidence type="ECO:0000313" key="4">
    <source>
        <dbReference type="Proteomes" id="UP000188602"/>
    </source>
</evidence>
<comment type="similarity">
    <text evidence="1">Belongs to the RelE toxin family.</text>
</comment>
<accession>A0A1V3JTE2</accession>
<keyword evidence="4" id="KW-1185">Reference proteome</keyword>
<dbReference type="Pfam" id="PF05016">
    <property type="entry name" value="ParE_toxin"/>
    <property type="match status" value="1"/>
</dbReference>
<gene>
    <name evidence="3" type="ORF">BKL49_02675</name>
</gene>
<dbReference type="PANTHER" id="PTHR35601:SF1">
    <property type="entry name" value="TOXIN RELE"/>
    <property type="match status" value="1"/>
</dbReference>
<evidence type="ECO:0000256" key="2">
    <source>
        <dbReference type="ARBA" id="ARBA00022649"/>
    </source>
</evidence>
<dbReference type="InterPro" id="IPR007712">
    <property type="entry name" value="RelE/ParE_toxin"/>
</dbReference>
<sequence length="92" mass="10898">MQLNWHVKYADSALKQPKKLDKKNPQLVEQILDYMDEIAKLTDPRSRGKALVANLAGRWRYRVENYRIICEIEDNQLLITALSVEHRSKVYR</sequence>
<evidence type="ECO:0000256" key="1">
    <source>
        <dbReference type="ARBA" id="ARBA00006226"/>
    </source>
</evidence>
<keyword evidence="2" id="KW-1277">Toxin-antitoxin system</keyword>
<reference evidence="3 4" key="1">
    <citation type="submission" date="2016-10" db="EMBL/GenBank/DDBJ databases">
        <title>Rodentibacter gen. nov. and new species.</title>
        <authorList>
            <person name="Christensen H."/>
        </authorList>
    </citation>
    <scope>NUCLEOTIDE SEQUENCE [LARGE SCALE GENOMIC DNA]</scope>
    <source>
        <strain evidence="3 4">Ac151</strain>
    </source>
</reference>
<dbReference type="OrthoDB" id="5570653at2"/>
<organism evidence="3 4">
    <name type="scientific">Rodentibacter myodis</name>
    <dbReference type="NCBI Taxonomy" id="1907939"/>
    <lineage>
        <taxon>Bacteria</taxon>
        <taxon>Pseudomonadati</taxon>
        <taxon>Pseudomonadota</taxon>
        <taxon>Gammaproteobacteria</taxon>
        <taxon>Pasteurellales</taxon>
        <taxon>Pasteurellaceae</taxon>
        <taxon>Rodentibacter</taxon>
    </lineage>
</organism>
<dbReference type="STRING" id="1907939.BKL49_02675"/>
<dbReference type="EMBL" id="MLHQ01000008">
    <property type="protein sequence ID" value="OOF59711.1"/>
    <property type="molecule type" value="Genomic_DNA"/>
</dbReference>
<dbReference type="PANTHER" id="PTHR35601">
    <property type="entry name" value="TOXIN RELE"/>
    <property type="match status" value="1"/>
</dbReference>
<comment type="caution">
    <text evidence="3">The sequence shown here is derived from an EMBL/GenBank/DDBJ whole genome shotgun (WGS) entry which is preliminary data.</text>
</comment>